<feature type="transmembrane region" description="Helical" evidence="1">
    <location>
        <begin position="149"/>
        <end position="167"/>
    </location>
</feature>
<keyword evidence="1" id="KW-0472">Membrane</keyword>
<accession>X8ISS9</accession>
<evidence type="ECO:0000313" key="3">
    <source>
        <dbReference type="Proteomes" id="UP000022645"/>
    </source>
</evidence>
<gene>
    <name evidence="2" type="ORF">HMPREF0581_1434</name>
</gene>
<protein>
    <submittedName>
        <fullName evidence="2">Putative membrane protein</fullName>
    </submittedName>
</protein>
<keyword evidence="1" id="KW-1133">Transmembrane helix</keyword>
<feature type="transmembrane region" description="Helical" evidence="1">
    <location>
        <begin position="188"/>
        <end position="204"/>
    </location>
</feature>
<evidence type="ECO:0000256" key="1">
    <source>
        <dbReference type="SAM" id="Phobius"/>
    </source>
</evidence>
<feature type="transmembrane region" description="Helical" evidence="1">
    <location>
        <begin position="6"/>
        <end position="28"/>
    </location>
</feature>
<name>X8ISS9_9FIRM</name>
<dbReference type="Proteomes" id="UP000022645">
    <property type="component" value="Unassembled WGS sequence"/>
</dbReference>
<feature type="transmembrane region" description="Helical" evidence="1">
    <location>
        <begin position="40"/>
        <end position="60"/>
    </location>
</feature>
<keyword evidence="1" id="KW-0812">Transmembrane</keyword>
<reference evidence="2 3" key="1">
    <citation type="submission" date="2014-01" db="EMBL/GenBank/DDBJ databases">
        <authorList>
            <person name="Durkin A.S."/>
            <person name="McCorrison J."/>
            <person name="Torralba M."/>
            <person name="Gillis M."/>
            <person name="Haft D.H."/>
            <person name="Methe B."/>
            <person name="Sutton G."/>
            <person name="Nelson K.E."/>
        </authorList>
    </citation>
    <scope>NUCLEOTIDE SEQUENCE [LARGE SCALE GENOMIC DNA]</scope>
    <source>
        <strain evidence="2 3">ATCC 33093</strain>
    </source>
</reference>
<dbReference type="PATRIC" id="fig|1401079.3.peg.672"/>
<dbReference type="EMBL" id="JALU01000015">
    <property type="protein sequence ID" value="EUC52712.1"/>
    <property type="molecule type" value="Genomic_DNA"/>
</dbReference>
<organism evidence="2 3">
    <name type="scientific">Mogibacterium timidum ATCC 33093</name>
    <dbReference type="NCBI Taxonomy" id="1401079"/>
    <lineage>
        <taxon>Bacteria</taxon>
        <taxon>Bacillati</taxon>
        <taxon>Bacillota</taxon>
        <taxon>Clostridia</taxon>
        <taxon>Peptostreptococcales</taxon>
        <taxon>Anaerovoracaceae</taxon>
        <taxon>Mogibacterium</taxon>
    </lineage>
</organism>
<evidence type="ECO:0000313" key="2">
    <source>
        <dbReference type="EMBL" id="EUC52712.1"/>
    </source>
</evidence>
<dbReference type="InterPro" id="IPR007272">
    <property type="entry name" value="Sulf_transp_TsuA/YedE"/>
</dbReference>
<feature type="transmembrane region" description="Helical" evidence="1">
    <location>
        <begin position="66"/>
        <end position="94"/>
    </location>
</feature>
<sequence length="235" mass="25928">MALILGLLIGIAFGFVLKKSRICYMGTIRDIYLEGRNYNLLLLFATIFTESILYNIFVLTGLVADGYVSCFSLVALPVGSMMFGFGAVMSSGCLTMSLVKSGDGRIIGLISLATFVLVGYFFSAGRGRFFAGKFIQTYEVFDKELIADARIRLVLSGLVIIPVYIALWRHNKKKRKKRYGTGVHNKDIWFIFSGIVLGITFPVSEHFGRIGGFAITSPILSYPYAILKPKQIVGG</sequence>
<feature type="transmembrane region" description="Helical" evidence="1">
    <location>
        <begin position="106"/>
        <end position="129"/>
    </location>
</feature>
<comment type="caution">
    <text evidence="2">The sequence shown here is derived from an EMBL/GenBank/DDBJ whole genome shotgun (WGS) entry which is preliminary data.</text>
</comment>
<dbReference type="Pfam" id="PF04143">
    <property type="entry name" value="Sulf_transp"/>
    <property type="match status" value="1"/>
</dbReference>
<dbReference type="AlphaFoldDB" id="X8ISS9"/>
<proteinExistence type="predicted"/>